<comment type="caution">
    <text evidence="2">The sequence shown here is derived from an EMBL/GenBank/DDBJ whole genome shotgun (WGS) entry which is preliminary data.</text>
</comment>
<dbReference type="SFLD" id="SFLDS00019">
    <property type="entry name" value="Glutathione_Transferase_(cytos"/>
    <property type="match status" value="1"/>
</dbReference>
<name>A0A813K456_POLGL</name>
<dbReference type="AlphaFoldDB" id="A0A813K456"/>
<dbReference type="PANTHER" id="PTHR43968:SF14">
    <property type="entry name" value="GLUTATHIONE S-TRANSFERASE"/>
    <property type="match status" value="1"/>
</dbReference>
<evidence type="ECO:0000313" key="3">
    <source>
        <dbReference type="Proteomes" id="UP000626109"/>
    </source>
</evidence>
<reference evidence="2" key="1">
    <citation type="submission" date="2021-02" db="EMBL/GenBank/DDBJ databases">
        <authorList>
            <person name="Dougan E. K."/>
            <person name="Rhodes N."/>
            <person name="Thang M."/>
            <person name="Chan C."/>
        </authorList>
    </citation>
    <scope>NUCLEOTIDE SEQUENCE</scope>
</reference>
<accession>A0A813K456</accession>
<protein>
    <recommendedName>
        <fullName evidence="1">GST N-terminal domain-containing protein</fullName>
    </recommendedName>
</protein>
<dbReference type="InterPro" id="IPR036282">
    <property type="entry name" value="Glutathione-S-Trfase_C_sf"/>
</dbReference>
<dbReference type="CDD" id="cd00570">
    <property type="entry name" value="GST_N_family"/>
    <property type="match status" value="1"/>
</dbReference>
<gene>
    <name evidence="2" type="ORF">PGLA2088_LOCUS28818</name>
</gene>
<dbReference type="SUPFAM" id="SSF47616">
    <property type="entry name" value="GST C-terminal domain-like"/>
    <property type="match status" value="1"/>
</dbReference>
<feature type="domain" description="GST N-terminal" evidence="1">
    <location>
        <begin position="149"/>
        <end position="230"/>
    </location>
</feature>
<dbReference type="PROSITE" id="PS50404">
    <property type="entry name" value="GST_NTER"/>
    <property type="match status" value="1"/>
</dbReference>
<dbReference type="SUPFAM" id="SSF52833">
    <property type="entry name" value="Thioredoxin-like"/>
    <property type="match status" value="1"/>
</dbReference>
<dbReference type="InterPro" id="IPR050983">
    <property type="entry name" value="GST_Omega/HSP26"/>
</dbReference>
<dbReference type="GO" id="GO:0005737">
    <property type="term" value="C:cytoplasm"/>
    <property type="evidence" value="ECO:0007669"/>
    <property type="project" value="TreeGrafter"/>
</dbReference>
<dbReference type="PROSITE" id="PS51354">
    <property type="entry name" value="GLUTAREDOXIN_2"/>
    <property type="match status" value="1"/>
</dbReference>
<dbReference type="InterPro" id="IPR004045">
    <property type="entry name" value="Glutathione_S-Trfase_N"/>
</dbReference>
<evidence type="ECO:0000259" key="1">
    <source>
        <dbReference type="PROSITE" id="PS50404"/>
    </source>
</evidence>
<evidence type="ECO:0000313" key="2">
    <source>
        <dbReference type="EMBL" id="CAE8694357.1"/>
    </source>
</evidence>
<dbReference type="InterPro" id="IPR040079">
    <property type="entry name" value="Glutathione_S-Trfase"/>
</dbReference>
<dbReference type="Gene3D" id="3.40.30.10">
    <property type="entry name" value="Glutaredoxin"/>
    <property type="match status" value="1"/>
</dbReference>
<proteinExistence type="predicted"/>
<dbReference type="Gene3D" id="1.20.1050.10">
    <property type="match status" value="1"/>
</dbReference>
<sequence>MAAHLVDASRAMPTAAFVVAPALSWMPSNGQRPIAVPSRRAAAREDRPQGRSHGQAAVVALALSSIALARQGGMGSASRRRRQAACRPATVVAASGTRDRSWEALSEDLKERPEGRRLLAAEKDIKEGTIPHTDAKVRYFSESREKPRVVLYRDTAAWCPYCQKVWLLLEAKQVDYITEKVNMRSYGEKTDAFMRKVPRGILPAVEIDGKIMTESLEIMFTLDKTFQDENKPMFPTDPAERSNAVKFLELERAVFGSWCNFLFRPEIPFIGGNSADFTAALQQVEKALERNTESPWFLPYQHPTIVDMQYVSHVERMVASAHYYK</sequence>
<dbReference type="Proteomes" id="UP000626109">
    <property type="component" value="Unassembled WGS sequence"/>
</dbReference>
<feature type="non-terminal residue" evidence="2">
    <location>
        <position position="1"/>
    </location>
</feature>
<organism evidence="2 3">
    <name type="scientific">Polarella glacialis</name>
    <name type="common">Dinoflagellate</name>
    <dbReference type="NCBI Taxonomy" id="89957"/>
    <lineage>
        <taxon>Eukaryota</taxon>
        <taxon>Sar</taxon>
        <taxon>Alveolata</taxon>
        <taxon>Dinophyceae</taxon>
        <taxon>Suessiales</taxon>
        <taxon>Suessiaceae</taxon>
        <taxon>Polarella</taxon>
    </lineage>
</organism>
<dbReference type="Pfam" id="PF13409">
    <property type="entry name" value="GST_N_2"/>
    <property type="match status" value="1"/>
</dbReference>
<dbReference type="PANTHER" id="PTHR43968">
    <property type="match status" value="1"/>
</dbReference>
<dbReference type="EMBL" id="CAJNNW010028035">
    <property type="protein sequence ID" value="CAE8694357.1"/>
    <property type="molecule type" value="Genomic_DNA"/>
</dbReference>
<dbReference type="InterPro" id="IPR036249">
    <property type="entry name" value="Thioredoxin-like_sf"/>
</dbReference>